<proteinExistence type="predicted"/>
<reference evidence="1" key="1">
    <citation type="submission" date="2023-03" db="UniProtKB">
        <authorList>
            <consortium name="EnsemblMetazoa"/>
        </authorList>
    </citation>
    <scope>IDENTIFICATION</scope>
    <source>
        <strain evidence="1">Ngousso</strain>
    </source>
</reference>
<name>A0A9I3BDY2_ANOCL</name>
<protein>
    <submittedName>
        <fullName evidence="1">Uncharacterized protein</fullName>
    </submittedName>
</protein>
<dbReference type="Proteomes" id="UP001105220">
    <property type="component" value="Unplaced"/>
</dbReference>
<accession>A0A9I3BDY2</accession>
<sequence>MFVLLSCSSGREFMPTRVQLNLSASAKRREINVVPAVLNNGGGSISFVLESSTIQSEYDV</sequence>
<dbReference type="EnsemblMetazoa" id="ACON030645-RA">
    <property type="protein sequence ID" value="ACON030645-PA"/>
    <property type="gene ID" value="ACON030645"/>
</dbReference>
<evidence type="ECO:0000313" key="2">
    <source>
        <dbReference type="Proteomes" id="UP001105220"/>
    </source>
</evidence>
<keyword evidence="2" id="KW-1185">Reference proteome</keyword>
<dbReference type="AlphaFoldDB" id="A0A9I3BDY2"/>
<organism evidence="1 2">
    <name type="scientific">Anopheles coluzzii</name>
    <name type="common">African malaria mosquito</name>
    <dbReference type="NCBI Taxonomy" id="1518534"/>
    <lineage>
        <taxon>Eukaryota</taxon>
        <taxon>Metazoa</taxon>
        <taxon>Ecdysozoa</taxon>
        <taxon>Arthropoda</taxon>
        <taxon>Hexapoda</taxon>
        <taxon>Insecta</taxon>
        <taxon>Pterygota</taxon>
        <taxon>Neoptera</taxon>
        <taxon>Endopterygota</taxon>
        <taxon>Diptera</taxon>
        <taxon>Nematocera</taxon>
        <taxon>Culicoidea</taxon>
        <taxon>Culicidae</taxon>
        <taxon>Anophelinae</taxon>
        <taxon>Anopheles</taxon>
    </lineage>
</organism>
<evidence type="ECO:0000313" key="1">
    <source>
        <dbReference type="EnsemblMetazoa" id="ACON030645-PA"/>
    </source>
</evidence>